<proteinExistence type="predicted"/>
<dbReference type="HOGENOM" id="CLU_1330271_0_0_9"/>
<reference evidence="1 2" key="1">
    <citation type="submission" date="2010-08" db="EMBL/GenBank/DDBJ databases">
        <authorList>
            <consortium name="US DOE Joint Genome Institute (JGI-PGF)"/>
            <person name="Lucas S."/>
            <person name="Copeland A."/>
            <person name="Lapidus A."/>
            <person name="Cheng J.-F."/>
            <person name="Bruce D."/>
            <person name="Goodwin L."/>
            <person name="Pitluck S."/>
            <person name="Land M.L."/>
            <person name="Hauser L."/>
            <person name="Chang Y.-J."/>
            <person name="Anderson I.J."/>
            <person name="Johnson E."/>
            <person name="Mulhopadhyay B."/>
            <person name="Kyrpides N."/>
            <person name="Woyke T.J."/>
        </authorList>
    </citation>
    <scope>NUCLEOTIDE SEQUENCE [LARGE SCALE GENOMIC DNA]</scope>
    <source>
        <strain evidence="1 2">6</strain>
    </source>
</reference>
<accession>I5AQF3</accession>
<evidence type="ECO:0000313" key="1">
    <source>
        <dbReference type="EMBL" id="EIM56026.1"/>
    </source>
</evidence>
<organism evidence="1 2">
    <name type="scientific">Eubacterium cellulosolvens (strain ATCC 43171 / JCM 9499 / 6)</name>
    <name type="common">Cillobacterium cellulosolvens</name>
    <dbReference type="NCBI Taxonomy" id="633697"/>
    <lineage>
        <taxon>Bacteria</taxon>
        <taxon>Bacillati</taxon>
        <taxon>Bacillota</taxon>
        <taxon>Clostridia</taxon>
        <taxon>Eubacteriales</taxon>
        <taxon>Eubacteriaceae</taxon>
        <taxon>Eubacterium</taxon>
    </lineage>
</organism>
<dbReference type="AlphaFoldDB" id="I5AQF3"/>
<sequence length="206" mass="23278">MKALLEHENADAAENVYDGVKTVCDVGDEMEGKLDSLANPVLSIYSDIEDYKAQKQAIKKEIDNRNAQYIDEQFGSGIQIANNGTRQIIKRGIIDPKEAYLWGKWEREGLSAFTSIDKKEYDLIEKRIDDLVGNPKANVDVETAKNMKILLRGGGEHCIEKMPVKELWKAHELLNNEVLRKYEKSGCGKVFSISEAFKQELGKDNL</sequence>
<keyword evidence="2" id="KW-1185">Reference proteome</keyword>
<dbReference type="Proteomes" id="UP000005753">
    <property type="component" value="Chromosome"/>
</dbReference>
<name>I5AQF3_EUBC6</name>
<dbReference type="STRING" id="633697.EubceDRAFT1_0164"/>
<gene>
    <name evidence="1" type="ORF">EubceDRAFT1_0164</name>
</gene>
<dbReference type="EMBL" id="CM001487">
    <property type="protein sequence ID" value="EIM56026.1"/>
    <property type="molecule type" value="Genomic_DNA"/>
</dbReference>
<evidence type="ECO:0000313" key="2">
    <source>
        <dbReference type="Proteomes" id="UP000005753"/>
    </source>
</evidence>
<protein>
    <submittedName>
        <fullName evidence="1">Uncharacterized protein</fullName>
    </submittedName>
</protein>
<reference evidence="1 2" key="2">
    <citation type="submission" date="2012-02" db="EMBL/GenBank/DDBJ databases">
        <title>Improved High-Quality Draft sequence of Eubacterium cellulosolvens 6.</title>
        <authorList>
            <consortium name="US DOE Joint Genome Institute"/>
            <person name="Lucas S."/>
            <person name="Han J."/>
            <person name="Lapidus A."/>
            <person name="Cheng J.-F."/>
            <person name="Goodwin L."/>
            <person name="Pitluck S."/>
            <person name="Peters L."/>
            <person name="Mikhailova N."/>
            <person name="Gu W."/>
            <person name="Detter J.C."/>
            <person name="Han C."/>
            <person name="Tapia R."/>
            <person name="Land M."/>
            <person name="Hauser L."/>
            <person name="Kyrpides N."/>
            <person name="Ivanova N."/>
            <person name="Pagani I."/>
            <person name="Johnson E."/>
            <person name="Mukhopadhyay B."/>
            <person name="Anderson I."/>
            <person name="Woyke T."/>
        </authorList>
    </citation>
    <scope>NUCLEOTIDE SEQUENCE [LARGE SCALE GENOMIC DNA]</scope>
    <source>
        <strain evidence="1 2">6</strain>
    </source>
</reference>